<dbReference type="OrthoDB" id="203829at2157"/>
<reference evidence="4" key="1">
    <citation type="submission" date="2016-10" db="EMBL/GenBank/DDBJ databases">
        <authorList>
            <person name="Varghese N."/>
            <person name="Submissions S."/>
        </authorList>
    </citation>
    <scope>NUCLEOTIDE SEQUENCE [LARGE SCALE GENOMIC DNA]</scope>
    <source>
        <strain evidence="4">CGMCC 1.7736</strain>
    </source>
</reference>
<feature type="transmembrane region" description="Helical" evidence="2">
    <location>
        <begin position="135"/>
        <end position="158"/>
    </location>
</feature>
<organism evidence="3 4">
    <name type="scientific">Halogeometricum rufum</name>
    <dbReference type="NCBI Taxonomy" id="553469"/>
    <lineage>
        <taxon>Archaea</taxon>
        <taxon>Methanobacteriati</taxon>
        <taxon>Methanobacteriota</taxon>
        <taxon>Stenosarchaea group</taxon>
        <taxon>Halobacteria</taxon>
        <taxon>Halobacteriales</taxon>
        <taxon>Haloferacaceae</taxon>
        <taxon>Halogeometricum</taxon>
    </lineage>
</organism>
<dbReference type="Proteomes" id="UP000198531">
    <property type="component" value="Unassembled WGS sequence"/>
</dbReference>
<keyword evidence="2" id="KW-0472">Membrane</keyword>
<dbReference type="AlphaFoldDB" id="A0A1I6J930"/>
<evidence type="ECO:0000313" key="3">
    <source>
        <dbReference type="EMBL" id="SFR75482.1"/>
    </source>
</evidence>
<keyword evidence="4" id="KW-1185">Reference proteome</keyword>
<feature type="transmembrane region" description="Helical" evidence="2">
    <location>
        <begin position="98"/>
        <end position="115"/>
    </location>
</feature>
<dbReference type="EMBL" id="FOYT01000007">
    <property type="protein sequence ID" value="SFR75482.1"/>
    <property type="molecule type" value="Genomic_DNA"/>
</dbReference>
<evidence type="ECO:0000256" key="2">
    <source>
        <dbReference type="SAM" id="Phobius"/>
    </source>
</evidence>
<proteinExistence type="predicted"/>
<dbReference type="RefSeq" id="WP_177232723.1">
    <property type="nucleotide sequence ID" value="NZ_FOYT01000007.1"/>
</dbReference>
<evidence type="ECO:0000256" key="1">
    <source>
        <dbReference type="SAM" id="MobiDB-lite"/>
    </source>
</evidence>
<name>A0A1I6J930_9EURY</name>
<protein>
    <submittedName>
        <fullName evidence="3">Uncharacterized protein</fullName>
    </submittedName>
</protein>
<keyword evidence="2" id="KW-1133">Transmembrane helix</keyword>
<accession>A0A1I6J930</accession>
<evidence type="ECO:0000313" key="4">
    <source>
        <dbReference type="Proteomes" id="UP000198531"/>
    </source>
</evidence>
<feature type="compositionally biased region" description="Basic and acidic residues" evidence="1">
    <location>
        <begin position="1"/>
        <end position="27"/>
    </location>
</feature>
<feature type="region of interest" description="Disordered" evidence="1">
    <location>
        <begin position="1"/>
        <end position="29"/>
    </location>
</feature>
<sequence>MDDPIRSDEFDDRTAPGEQVDSPRDRSPGGTLGPRAYLLFAVATLLGLAHHLDHVIRGNHVGWPLTPEVNPFTYSLVIYPLVVLGFTLSLTGRAGARYWTVVTTLGAGMLAFFHLSPWAVEPPGDVILPYANPVFGYAAFAILLALILVVAGGALYSFRLWKRERV</sequence>
<gene>
    <name evidence="3" type="ORF">SAMN04487947_4169</name>
</gene>
<keyword evidence="2" id="KW-0812">Transmembrane</keyword>
<dbReference type="STRING" id="553469.SAMN04487947_4169"/>
<feature type="transmembrane region" description="Helical" evidence="2">
    <location>
        <begin position="72"/>
        <end position="91"/>
    </location>
</feature>